<keyword evidence="1" id="KW-0378">Hydrolase</keyword>
<reference evidence="4" key="1">
    <citation type="journal article" date="2019" name="Int. J. Syst. Evol. Microbiol.">
        <title>The Global Catalogue of Microorganisms (GCM) 10K type strain sequencing project: providing services to taxonomists for standard genome sequencing and annotation.</title>
        <authorList>
            <consortium name="The Broad Institute Genomics Platform"/>
            <consortium name="The Broad Institute Genome Sequencing Center for Infectious Disease"/>
            <person name="Wu L."/>
            <person name="Ma J."/>
        </authorList>
    </citation>
    <scope>NUCLEOTIDE SEQUENCE [LARGE SCALE GENOMIC DNA]</scope>
    <source>
        <strain evidence="4">CGMCC 1.14966</strain>
    </source>
</reference>
<dbReference type="InterPro" id="IPR003305">
    <property type="entry name" value="CenC_carb-bd"/>
</dbReference>
<keyword evidence="4" id="KW-1185">Reference proteome</keyword>
<dbReference type="RefSeq" id="WP_188562926.1">
    <property type="nucleotide sequence ID" value="NZ_BMGY01000033.1"/>
</dbReference>
<protein>
    <recommendedName>
        <fullName evidence="2">CBM-cenC domain-containing protein</fullName>
    </recommendedName>
</protein>
<dbReference type="EMBL" id="BMGY01000033">
    <property type="protein sequence ID" value="GGH88579.1"/>
    <property type="molecule type" value="Genomic_DNA"/>
</dbReference>
<gene>
    <name evidence="3" type="ORF">GCM10011495_30170</name>
</gene>
<organism evidence="3 4">
    <name type="scientific">Hymenobacter frigidus</name>
    <dbReference type="NCBI Taxonomy" id="1524095"/>
    <lineage>
        <taxon>Bacteria</taxon>
        <taxon>Pseudomonadati</taxon>
        <taxon>Bacteroidota</taxon>
        <taxon>Cytophagia</taxon>
        <taxon>Cytophagales</taxon>
        <taxon>Hymenobacteraceae</taxon>
        <taxon>Hymenobacter</taxon>
    </lineage>
</organism>
<dbReference type="PROSITE" id="PS51257">
    <property type="entry name" value="PROKAR_LIPOPROTEIN"/>
    <property type="match status" value="1"/>
</dbReference>
<dbReference type="SUPFAM" id="SSF49785">
    <property type="entry name" value="Galactose-binding domain-like"/>
    <property type="match status" value="1"/>
</dbReference>
<sequence>MSLIRFNLLPWSLLVGITLLASCAKKDEAVIKGTLVTQNDFESVIGWNGNSDASVTAERAHSGKHALVVGPQNEFSYTYIRTLGKMSTAKIRTLTVSAWVWAPNDQVPGSLVLSITHSPERDTPVFYGSVALAKEVKKFKEWQQVSHTFALPDSVQDINQLKCYLWREGSNENVYADDVALSVEN</sequence>
<accession>A0ABQ2A9C4</accession>
<comment type="caution">
    <text evidence="3">The sequence shown here is derived from an EMBL/GenBank/DDBJ whole genome shotgun (WGS) entry which is preliminary data.</text>
</comment>
<feature type="domain" description="CBM-cenC" evidence="2">
    <location>
        <begin position="35"/>
        <end position="164"/>
    </location>
</feature>
<dbReference type="Proteomes" id="UP000637774">
    <property type="component" value="Unassembled WGS sequence"/>
</dbReference>
<dbReference type="Pfam" id="PF02018">
    <property type="entry name" value="CBM_4_9"/>
    <property type="match status" value="1"/>
</dbReference>
<evidence type="ECO:0000259" key="2">
    <source>
        <dbReference type="Pfam" id="PF02018"/>
    </source>
</evidence>
<evidence type="ECO:0000256" key="1">
    <source>
        <dbReference type="ARBA" id="ARBA00022801"/>
    </source>
</evidence>
<name>A0ABQ2A9C4_9BACT</name>
<dbReference type="Gene3D" id="2.60.120.260">
    <property type="entry name" value="Galactose-binding domain-like"/>
    <property type="match status" value="1"/>
</dbReference>
<evidence type="ECO:0000313" key="4">
    <source>
        <dbReference type="Proteomes" id="UP000637774"/>
    </source>
</evidence>
<proteinExistence type="predicted"/>
<dbReference type="InterPro" id="IPR008979">
    <property type="entry name" value="Galactose-bd-like_sf"/>
</dbReference>
<evidence type="ECO:0000313" key="3">
    <source>
        <dbReference type="EMBL" id="GGH88579.1"/>
    </source>
</evidence>